<sequence>MRSVFDASRSSLCVSLAPTKTLVEGKRVFIREVFSERAPSRLVGHDRAGPVTLFGERGTGVTDAVGPGTRMEITINVLKLNKMKDTPGEIDTRNVVKNRELLYRMIISQLYYDGFQPIAATLASAVHADPPCPPSDRLLNLMMVGLQHEPDRKDRLAASSGAEHLLGTTGFDLEYEMDASSLAPEPATYETAYVTSHKMACRAGAFSACGQLVATGSVDASIKILDVERMLAKSAPEEVDPGREQQGHPVIRTLYDHTDEITALDFHPREQILVSASRDCSIKLFDITKASAKKAYKSITDAEQVLCVAFHPLGDHIIASSTQPVIRLYDVTTSACFVCPIPSHHHTKQVNSIQFSPNGKYFASGSADGCVKLWDTVSNRCFNTFINAHDGSELWELASSRCLIQYTGAGTTGKQEHHAQAVFNHTEDYVMFPDEATTSLCTWHSRSASRCQLMSLGHNGAVRFIVHSGTAPAFLTCSDDYRARF</sequence>
<dbReference type="PROSITE" id="PS50082">
    <property type="entry name" value="WD_REPEATS_2"/>
    <property type="match status" value="2"/>
</dbReference>
<dbReference type="AlphaFoldDB" id="A0A835GCK7"/>
<evidence type="ECO:0000256" key="3">
    <source>
        <dbReference type="ARBA" id="ARBA00023242"/>
    </source>
</evidence>
<dbReference type="InterPro" id="IPR036322">
    <property type="entry name" value="WD40_repeat_dom_sf"/>
</dbReference>
<feature type="non-terminal residue" evidence="7">
    <location>
        <position position="1"/>
    </location>
</feature>
<dbReference type="Gene3D" id="2.130.10.10">
    <property type="entry name" value="YVTN repeat-like/Quinoprotein amine dehydrogenase"/>
    <property type="match status" value="1"/>
</dbReference>
<protein>
    <recommendedName>
        <fullName evidence="4">Cleavage stimulation factor 50 kDa subunit</fullName>
    </recommendedName>
</protein>
<dbReference type="GO" id="GO:0003723">
    <property type="term" value="F:RNA binding"/>
    <property type="evidence" value="ECO:0007669"/>
    <property type="project" value="TreeGrafter"/>
</dbReference>
<comment type="subcellular location">
    <subcellularLocation>
        <location evidence="1">Nucleus</location>
    </subcellularLocation>
</comment>
<evidence type="ECO:0000313" key="7">
    <source>
        <dbReference type="EMBL" id="KAF9414609.1"/>
    </source>
</evidence>
<gene>
    <name evidence="7" type="ORF">HW555_007538</name>
</gene>
<reference evidence="7" key="1">
    <citation type="submission" date="2020-08" db="EMBL/GenBank/DDBJ databases">
        <title>Spodoptera exigua strain:BAW_Kor-Di-RS1 Genome sequencing and assembly.</title>
        <authorList>
            <person name="Kim J."/>
            <person name="Nam H.Y."/>
            <person name="Kwon M."/>
            <person name="Choi J.H."/>
            <person name="Cho S.R."/>
            <person name="Kim G.-H."/>
        </authorList>
    </citation>
    <scope>NUCLEOTIDE SEQUENCE</scope>
    <source>
        <strain evidence="7">BAW_Kor-Di-RS1</strain>
        <tissue evidence="7">Whole-body</tissue>
    </source>
</reference>
<feature type="domain" description="Cleavage stimulation factor subunit 1 dimerisation" evidence="6">
    <location>
        <begin position="94"/>
        <end position="149"/>
    </location>
</feature>
<dbReference type="InterPro" id="IPR044633">
    <property type="entry name" value="CstF1-like"/>
</dbReference>
<dbReference type="InterPro" id="IPR032028">
    <property type="entry name" value="CSTF1_dimer"/>
</dbReference>
<proteinExistence type="predicted"/>
<dbReference type="InterPro" id="IPR038184">
    <property type="entry name" value="CSTF1_dimer_sf"/>
</dbReference>
<feature type="repeat" description="WD" evidence="5">
    <location>
        <begin position="254"/>
        <end position="295"/>
    </location>
</feature>
<dbReference type="EMBL" id="JACKWZ010000129">
    <property type="protein sequence ID" value="KAF9414609.1"/>
    <property type="molecule type" value="Genomic_DNA"/>
</dbReference>
<dbReference type="PROSITE" id="PS50294">
    <property type="entry name" value="WD_REPEATS_REGION"/>
    <property type="match status" value="2"/>
</dbReference>
<keyword evidence="3" id="KW-0539">Nucleus</keyword>
<organism evidence="7 8">
    <name type="scientific">Spodoptera exigua</name>
    <name type="common">Beet armyworm</name>
    <name type="synonym">Noctua fulgens</name>
    <dbReference type="NCBI Taxonomy" id="7107"/>
    <lineage>
        <taxon>Eukaryota</taxon>
        <taxon>Metazoa</taxon>
        <taxon>Ecdysozoa</taxon>
        <taxon>Arthropoda</taxon>
        <taxon>Hexapoda</taxon>
        <taxon>Insecta</taxon>
        <taxon>Pterygota</taxon>
        <taxon>Neoptera</taxon>
        <taxon>Endopterygota</taxon>
        <taxon>Lepidoptera</taxon>
        <taxon>Glossata</taxon>
        <taxon>Ditrysia</taxon>
        <taxon>Noctuoidea</taxon>
        <taxon>Noctuidae</taxon>
        <taxon>Amphipyrinae</taxon>
        <taxon>Spodoptera</taxon>
    </lineage>
</organism>
<name>A0A835GCK7_SPOEX</name>
<dbReference type="GO" id="GO:0005848">
    <property type="term" value="C:mRNA cleavage stimulating factor complex"/>
    <property type="evidence" value="ECO:0007669"/>
    <property type="project" value="InterPro"/>
</dbReference>
<dbReference type="FunFam" id="1.20.960.50:FF:000001">
    <property type="entry name" value="Cleavage stimulation factor subunit 1"/>
    <property type="match status" value="1"/>
</dbReference>
<dbReference type="Gene3D" id="1.20.960.50">
    <property type="entry name" value="Cleavage stimulation factor subunit 1, dimerisation domain"/>
    <property type="match status" value="1"/>
</dbReference>
<accession>A0A835GCK7</accession>
<evidence type="ECO:0000259" key="6">
    <source>
        <dbReference type="Pfam" id="PF16699"/>
    </source>
</evidence>
<dbReference type="InterPro" id="IPR001680">
    <property type="entry name" value="WD40_rpt"/>
</dbReference>
<dbReference type="Pfam" id="PF16699">
    <property type="entry name" value="CSTF1_dimer"/>
    <property type="match status" value="1"/>
</dbReference>
<dbReference type="Pfam" id="PF00400">
    <property type="entry name" value="WD40"/>
    <property type="match status" value="4"/>
</dbReference>
<dbReference type="InterPro" id="IPR015943">
    <property type="entry name" value="WD40/YVTN_repeat-like_dom_sf"/>
</dbReference>
<keyword evidence="5" id="KW-0853">WD repeat</keyword>
<evidence type="ECO:0000256" key="2">
    <source>
        <dbReference type="ARBA" id="ARBA00022664"/>
    </source>
</evidence>
<keyword evidence="2" id="KW-0507">mRNA processing</keyword>
<dbReference type="PANTHER" id="PTHR44133:SF2">
    <property type="entry name" value="CLEAVAGE STIMULATION FACTOR SUBUNIT 1"/>
    <property type="match status" value="1"/>
</dbReference>
<evidence type="ECO:0000256" key="1">
    <source>
        <dbReference type="ARBA" id="ARBA00004123"/>
    </source>
</evidence>
<keyword evidence="8" id="KW-1185">Reference proteome</keyword>
<dbReference type="SUPFAM" id="SSF50978">
    <property type="entry name" value="WD40 repeat-like"/>
    <property type="match status" value="1"/>
</dbReference>
<dbReference type="GO" id="GO:0031124">
    <property type="term" value="P:mRNA 3'-end processing"/>
    <property type="evidence" value="ECO:0007669"/>
    <property type="project" value="InterPro"/>
</dbReference>
<dbReference type="SMART" id="SM00320">
    <property type="entry name" value="WD40"/>
    <property type="match status" value="4"/>
</dbReference>
<dbReference type="Proteomes" id="UP000648187">
    <property type="component" value="Unassembled WGS sequence"/>
</dbReference>
<evidence type="ECO:0000256" key="4">
    <source>
        <dbReference type="ARBA" id="ARBA00029851"/>
    </source>
</evidence>
<dbReference type="PANTHER" id="PTHR44133">
    <property type="entry name" value="CLEAVAGE STIMULATION FACTOR SUBUNIT 1"/>
    <property type="match status" value="1"/>
</dbReference>
<evidence type="ECO:0000313" key="8">
    <source>
        <dbReference type="Proteomes" id="UP000648187"/>
    </source>
</evidence>
<evidence type="ECO:0000256" key="5">
    <source>
        <dbReference type="PROSITE-ProRule" id="PRU00221"/>
    </source>
</evidence>
<comment type="caution">
    <text evidence="7">The sequence shown here is derived from an EMBL/GenBank/DDBJ whole genome shotgun (WGS) entry which is preliminary data.</text>
</comment>
<feature type="repeat" description="WD" evidence="5">
    <location>
        <begin position="343"/>
        <end position="384"/>
    </location>
</feature>